<reference evidence="3" key="1">
    <citation type="submission" date="2020-05" db="EMBL/GenBank/DDBJ databases">
        <authorList>
            <person name="Chiriac C."/>
            <person name="Salcher M."/>
            <person name="Ghai R."/>
            <person name="Kavagutti S V."/>
        </authorList>
    </citation>
    <scope>NUCLEOTIDE SEQUENCE</scope>
</reference>
<dbReference type="SUPFAM" id="SSF55961">
    <property type="entry name" value="Bet v1-like"/>
    <property type="match status" value="1"/>
</dbReference>
<dbReference type="EMBL" id="CAFABA010000121">
    <property type="protein sequence ID" value="CAB4835298.1"/>
    <property type="molecule type" value="Genomic_DNA"/>
</dbReference>
<dbReference type="Pfam" id="PF10604">
    <property type="entry name" value="Polyketide_cyc2"/>
    <property type="match status" value="1"/>
</dbReference>
<gene>
    <name evidence="1" type="ORF">UFOPK2754_03117</name>
    <name evidence="2" type="ORF">UFOPK3139_02403</name>
    <name evidence="3" type="ORF">UFOPK3967_03003</name>
</gene>
<evidence type="ECO:0000313" key="2">
    <source>
        <dbReference type="EMBL" id="CAB4835298.1"/>
    </source>
</evidence>
<organism evidence="3">
    <name type="scientific">freshwater metagenome</name>
    <dbReference type="NCBI Taxonomy" id="449393"/>
    <lineage>
        <taxon>unclassified sequences</taxon>
        <taxon>metagenomes</taxon>
        <taxon>ecological metagenomes</taxon>
    </lineage>
</organism>
<dbReference type="EMBL" id="CAEZYR010000185">
    <property type="protein sequence ID" value="CAB4771459.1"/>
    <property type="molecule type" value="Genomic_DNA"/>
</dbReference>
<evidence type="ECO:0000313" key="1">
    <source>
        <dbReference type="EMBL" id="CAB4771459.1"/>
    </source>
</evidence>
<dbReference type="EMBL" id="CAFBOS010000288">
    <property type="protein sequence ID" value="CAB5025150.1"/>
    <property type="molecule type" value="Genomic_DNA"/>
</dbReference>
<accession>A0A6J7R931</accession>
<name>A0A6J7R931_9ZZZZ</name>
<dbReference type="AlphaFoldDB" id="A0A6J7R931"/>
<dbReference type="InterPro" id="IPR023393">
    <property type="entry name" value="START-like_dom_sf"/>
</dbReference>
<proteinExistence type="predicted"/>
<protein>
    <submittedName>
        <fullName evidence="3">Unannotated protein</fullName>
    </submittedName>
</protein>
<dbReference type="InterPro" id="IPR019587">
    <property type="entry name" value="Polyketide_cyclase/dehydratase"/>
</dbReference>
<sequence>MARYVTKIRTPWSVTESFDYMADLRNFARWDPGVRHVTQTVGDAGGATSVFDVTVVGVPKDLTLTYRTVEYDAPHHLRVVARSRVFISEDRIAVTPDGDGSIVEYDAQLRFNCFLGPADLALRPFFNRIADRAAKGLCVAIKGTKV</sequence>
<dbReference type="Gene3D" id="3.30.530.20">
    <property type="match status" value="1"/>
</dbReference>
<evidence type="ECO:0000313" key="3">
    <source>
        <dbReference type="EMBL" id="CAB5025150.1"/>
    </source>
</evidence>